<keyword evidence="7" id="KW-1185">Reference proteome</keyword>
<reference evidence="6 7" key="1">
    <citation type="journal article" date="2011" name="Int. J. Syst. Evol. Microbiol.">
        <title>Description of Undibacterium oligocarboniphilum sp. nov., isolated from purified water, and Undibacterium pigrum strain CCUG 49012 as the type strain of Undibacterium parvum sp. nov., and emended descriptions of the genus Undibacterium and the species Undibacterium pigrum.</title>
        <authorList>
            <person name="Eder W."/>
            <person name="Wanner G."/>
            <person name="Ludwig W."/>
            <person name="Busse H.J."/>
            <person name="Ziemke-Kageler F."/>
            <person name="Lang E."/>
        </authorList>
    </citation>
    <scope>NUCLEOTIDE SEQUENCE [LARGE SCALE GENOMIC DNA]</scope>
    <source>
        <strain evidence="6 7">DSM 23061</strain>
    </source>
</reference>
<feature type="modified residue" description="4-aspartylphosphate" evidence="2">
    <location>
        <position position="125"/>
    </location>
</feature>
<feature type="domain" description="Response regulatory" evidence="4">
    <location>
        <begin position="76"/>
        <end position="191"/>
    </location>
</feature>
<evidence type="ECO:0000256" key="3">
    <source>
        <dbReference type="SAM" id="Phobius"/>
    </source>
</evidence>
<keyword evidence="3" id="KW-1133">Transmembrane helix</keyword>
<dbReference type="GO" id="GO:0000160">
    <property type="term" value="P:phosphorelay signal transduction system"/>
    <property type="evidence" value="ECO:0007669"/>
    <property type="project" value="InterPro"/>
</dbReference>
<dbReference type="PANTHER" id="PTHR44591">
    <property type="entry name" value="STRESS RESPONSE REGULATOR PROTEIN 1"/>
    <property type="match status" value="1"/>
</dbReference>
<dbReference type="EMBL" id="CP034464">
    <property type="protein sequence ID" value="AZP13592.1"/>
    <property type="molecule type" value="Genomic_DNA"/>
</dbReference>
<dbReference type="PANTHER" id="PTHR44591:SF3">
    <property type="entry name" value="RESPONSE REGULATORY DOMAIN-CONTAINING PROTEIN"/>
    <property type="match status" value="1"/>
</dbReference>
<gene>
    <name evidence="6" type="ORF">EJN92_17325</name>
</gene>
<dbReference type="OrthoDB" id="9806105at2"/>
<dbReference type="PROSITE" id="PS50110">
    <property type="entry name" value="RESPONSE_REGULATORY"/>
    <property type="match status" value="1"/>
</dbReference>
<organism evidence="6 7">
    <name type="scientific">Undibacterium parvum</name>
    <dbReference type="NCBI Taxonomy" id="401471"/>
    <lineage>
        <taxon>Bacteria</taxon>
        <taxon>Pseudomonadati</taxon>
        <taxon>Pseudomonadota</taxon>
        <taxon>Betaproteobacteria</taxon>
        <taxon>Burkholderiales</taxon>
        <taxon>Oxalobacteraceae</taxon>
        <taxon>Undibacterium</taxon>
    </lineage>
</organism>
<dbReference type="Pfam" id="PF00072">
    <property type="entry name" value="Response_reg"/>
    <property type="match status" value="1"/>
</dbReference>
<dbReference type="Proteomes" id="UP000275663">
    <property type="component" value="Chromosome"/>
</dbReference>
<name>A0A3Q9BSN2_9BURK</name>
<dbReference type="SMART" id="SM00448">
    <property type="entry name" value="REC"/>
    <property type="match status" value="1"/>
</dbReference>
<evidence type="ECO:0000313" key="6">
    <source>
        <dbReference type="EMBL" id="AZP13592.1"/>
    </source>
</evidence>
<dbReference type="CDD" id="cd00156">
    <property type="entry name" value="REC"/>
    <property type="match status" value="1"/>
</dbReference>
<keyword evidence="3" id="KW-0812">Transmembrane</keyword>
<evidence type="ECO:0000259" key="4">
    <source>
        <dbReference type="PROSITE" id="PS50110"/>
    </source>
</evidence>
<dbReference type="InterPro" id="IPR011006">
    <property type="entry name" value="CheY-like_superfamily"/>
</dbReference>
<dbReference type="RefSeq" id="WP_126128961.1">
    <property type="nucleotide sequence ID" value="NZ_CP034464.1"/>
</dbReference>
<dbReference type="AlphaFoldDB" id="A0A3Q9BSN2"/>
<dbReference type="InterPro" id="IPR001763">
    <property type="entry name" value="Rhodanese-like_dom"/>
</dbReference>
<keyword evidence="3" id="KW-0472">Membrane</keyword>
<sequence>MNTNLSFLTNLGVQIQEFLSLYLFAISLCILLGAALFIFFIGRSKNSEALDLLAPESAQTKGIDTAGLAALDQRVAILVVDDSAVARAKLAKLLENAGYRVGLAKDGLEAMEKLNLEFFSVLLTDLEMPNMNGLELIAAVQGSMDTEDIPIIAITGHDELQARVHDYQGLFGIFKKPWNDRELLKRVATLSVLRQKK</sequence>
<dbReference type="InterPro" id="IPR001789">
    <property type="entry name" value="Sig_transdc_resp-reg_receiver"/>
</dbReference>
<dbReference type="Gene3D" id="3.40.50.2300">
    <property type="match status" value="1"/>
</dbReference>
<keyword evidence="1 2" id="KW-0597">Phosphoprotein</keyword>
<dbReference type="PROSITE" id="PS50206">
    <property type="entry name" value="RHODANESE_3"/>
    <property type="match status" value="1"/>
</dbReference>
<evidence type="ECO:0000259" key="5">
    <source>
        <dbReference type="PROSITE" id="PS50206"/>
    </source>
</evidence>
<evidence type="ECO:0000313" key="7">
    <source>
        <dbReference type="Proteomes" id="UP000275663"/>
    </source>
</evidence>
<dbReference type="SUPFAM" id="SSF52172">
    <property type="entry name" value="CheY-like"/>
    <property type="match status" value="1"/>
</dbReference>
<evidence type="ECO:0000256" key="1">
    <source>
        <dbReference type="ARBA" id="ARBA00022553"/>
    </source>
</evidence>
<proteinExistence type="predicted"/>
<accession>A0A3Q9BSN2</accession>
<protein>
    <submittedName>
        <fullName evidence="6">Response regulator</fullName>
    </submittedName>
</protein>
<evidence type="ECO:0000256" key="2">
    <source>
        <dbReference type="PROSITE-ProRule" id="PRU00169"/>
    </source>
</evidence>
<feature type="domain" description="Rhodanese" evidence="5">
    <location>
        <begin position="71"/>
        <end position="120"/>
    </location>
</feature>
<dbReference type="InterPro" id="IPR050595">
    <property type="entry name" value="Bact_response_regulator"/>
</dbReference>
<dbReference type="KEGG" id="upv:EJN92_17325"/>
<feature type="transmembrane region" description="Helical" evidence="3">
    <location>
        <begin position="20"/>
        <end position="41"/>
    </location>
</feature>